<reference evidence="2" key="3">
    <citation type="submission" date="2025-09" db="UniProtKB">
        <authorList>
            <consortium name="Ensembl"/>
        </authorList>
    </citation>
    <scope>IDENTIFICATION</scope>
</reference>
<dbReference type="InterPro" id="IPR058210">
    <property type="entry name" value="SACS/Nov_dom"/>
</dbReference>
<evidence type="ECO:0000313" key="3">
    <source>
        <dbReference type="Proteomes" id="UP000001646"/>
    </source>
</evidence>
<dbReference type="PANTHER" id="PTHR46919">
    <property type="entry name" value="ZINC FINGER, C3HC4 TYPE (RING FINGER) FAMILY PROTEIN"/>
    <property type="match status" value="1"/>
</dbReference>
<dbReference type="Ensembl" id="ENSACAT00000050421.1">
    <property type="protein sequence ID" value="ENSACAP00000034673.1"/>
    <property type="gene ID" value="ENSACAG00000035522.1"/>
</dbReference>
<dbReference type="Pfam" id="PF25794">
    <property type="entry name" value="SACS"/>
    <property type="match status" value="1"/>
</dbReference>
<accession>A0A803THI3</accession>
<dbReference type="InterPro" id="IPR036890">
    <property type="entry name" value="HATPase_C_sf"/>
</dbReference>
<dbReference type="InParanoid" id="A0A803THI3"/>
<organism evidence="2 3">
    <name type="scientific">Anolis carolinensis</name>
    <name type="common">Green anole</name>
    <name type="synonym">American chameleon</name>
    <dbReference type="NCBI Taxonomy" id="28377"/>
    <lineage>
        <taxon>Eukaryota</taxon>
        <taxon>Metazoa</taxon>
        <taxon>Chordata</taxon>
        <taxon>Craniata</taxon>
        <taxon>Vertebrata</taxon>
        <taxon>Euteleostomi</taxon>
        <taxon>Lepidosauria</taxon>
        <taxon>Squamata</taxon>
        <taxon>Bifurcata</taxon>
        <taxon>Unidentata</taxon>
        <taxon>Episquamata</taxon>
        <taxon>Toxicofera</taxon>
        <taxon>Iguania</taxon>
        <taxon>Dactyloidae</taxon>
        <taxon>Anolis</taxon>
    </lineage>
</organism>
<dbReference type="PANTHER" id="PTHR46919:SF2">
    <property type="entry name" value="SACSIN"/>
    <property type="match status" value="1"/>
</dbReference>
<evidence type="ECO:0000259" key="1">
    <source>
        <dbReference type="Pfam" id="PF25794"/>
    </source>
</evidence>
<dbReference type="AlphaFoldDB" id="A0A803THI3"/>
<keyword evidence="3" id="KW-1185">Reference proteome</keyword>
<evidence type="ECO:0000313" key="2">
    <source>
        <dbReference type="Ensembl" id="ENSACAP00000034673.1"/>
    </source>
</evidence>
<proteinExistence type="predicted"/>
<reference evidence="2" key="2">
    <citation type="submission" date="2025-08" db="UniProtKB">
        <authorList>
            <consortium name="Ensembl"/>
        </authorList>
    </citation>
    <scope>IDENTIFICATION</scope>
</reference>
<feature type="domain" description="Sacsin/Nov" evidence="1">
    <location>
        <begin position="85"/>
        <end position="327"/>
    </location>
</feature>
<dbReference type="SUPFAM" id="SSF55874">
    <property type="entry name" value="ATPase domain of HSP90 chaperone/DNA topoisomerase II/histidine kinase"/>
    <property type="match status" value="1"/>
</dbReference>
<reference evidence="2" key="1">
    <citation type="submission" date="2009-12" db="EMBL/GenBank/DDBJ databases">
        <title>The Genome Sequence of Anolis carolinensis (Green Anole Lizard).</title>
        <authorList>
            <consortium name="The Genome Sequencing Platform"/>
            <person name="Di Palma F."/>
            <person name="Alfoldi J."/>
            <person name="Heiman D."/>
            <person name="Young S."/>
            <person name="Grabherr M."/>
            <person name="Johnson J."/>
            <person name="Lander E.S."/>
            <person name="Lindblad-Toh K."/>
        </authorList>
    </citation>
    <scope>NUCLEOTIDE SEQUENCE [LARGE SCALE GENOMIC DNA]</scope>
    <source>
        <strain evidence="2">JBL SC #1</strain>
    </source>
</reference>
<dbReference type="GeneTree" id="ENSGT00940000164866"/>
<dbReference type="Proteomes" id="UP000001646">
    <property type="component" value="Unplaced"/>
</dbReference>
<protein>
    <recommendedName>
        <fullName evidence="1">Sacsin/Nov domain-containing protein</fullName>
    </recommendedName>
</protein>
<dbReference type="NCBIfam" id="NF047352">
    <property type="entry name" value="P_loop_sacsin"/>
    <property type="match status" value="1"/>
</dbReference>
<name>A0A803THI3_ANOCA</name>
<sequence length="605" mass="66984">MPAGHRMPRDSCCGCCTMGTPSSARVESYRLCAVTFLFWIASQEDWVGPLISMIPRTTLSVFLGIEMMSKRLSGLELFEAWGPSEPVTLRIRNILREYSQDADVFQELLQNAEDAGAQTCRFLVDLRQHDDTTEGLLDPGMAACQGPALWAQNDALFSKADFTNIIRLGAATKERQDDKIGRFGLGFCTVYHITDVPSLLSGHTMLIFDPNVTHLQKHIHSPANPGIRLPLTPHVATMFPEQFRPFGGVFGCRPGEDYSGTLLRLPFRTEQEAKDSQICSEPFGPSRIRALQTGFQEMYQYLLIFLKKVQEVSLTHLPGGSSSPENAQPLATVKREKLDGMGNLNIVRLTATWGSEGVANYYLLHSCSAKAEAQELFEQGGKEGLHFSPPVAAVALPLCPATAAGRWVPGVHGFQGRAFCFLPLPIESGLPLHLTAAFAVLSNRKGLWDATEKGKWNRALLRDSVLGAWLGALSQLRELYKEGLLEDYKYYTFWPDVHNAKHPFSEAAKAFYQALINGVDGEQPVLFSDGKKWCSARHAYILAADIICVQQLNPIAARIFPLLLPEPQIAVSLPSWVETNFKMAVSPWVNSLCSHRDCCAWSILV</sequence>